<dbReference type="GO" id="GO:0022625">
    <property type="term" value="C:cytosolic large ribosomal subunit"/>
    <property type="evidence" value="ECO:0007669"/>
    <property type="project" value="TreeGrafter"/>
</dbReference>
<evidence type="ECO:0000313" key="8">
    <source>
        <dbReference type="EMBL" id="SFP11162.1"/>
    </source>
</evidence>
<dbReference type="NCBIfam" id="TIGR01308">
    <property type="entry name" value="rpmD_bact"/>
    <property type="match status" value="1"/>
</dbReference>
<evidence type="ECO:0000313" key="9">
    <source>
        <dbReference type="Proteomes" id="UP000243745"/>
    </source>
</evidence>
<protein>
    <recommendedName>
        <fullName evidence="5">Large ribosomal subunit protein uL30</fullName>
    </recommendedName>
</protein>
<evidence type="ECO:0000256" key="2">
    <source>
        <dbReference type="ARBA" id="ARBA00011838"/>
    </source>
</evidence>
<dbReference type="Gene3D" id="3.30.1390.20">
    <property type="entry name" value="Ribosomal protein L30, ferredoxin-like fold domain"/>
    <property type="match status" value="1"/>
</dbReference>
<dbReference type="FunFam" id="3.30.1390.20:FF:000001">
    <property type="entry name" value="50S ribosomal protein L30"/>
    <property type="match status" value="1"/>
</dbReference>
<dbReference type="GO" id="GO:0003735">
    <property type="term" value="F:structural constituent of ribosome"/>
    <property type="evidence" value="ECO:0007669"/>
    <property type="project" value="InterPro"/>
</dbReference>
<dbReference type="AlphaFoldDB" id="A0A662ZEZ1"/>
<dbReference type="InterPro" id="IPR018038">
    <property type="entry name" value="Ribosomal_uL30_CS"/>
</dbReference>
<dbReference type="Proteomes" id="UP000243745">
    <property type="component" value="Unassembled WGS sequence"/>
</dbReference>
<dbReference type="PROSITE" id="PS00634">
    <property type="entry name" value="RIBOSOMAL_L30"/>
    <property type="match status" value="1"/>
</dbReference>
<evidence type="ECO:0000256" key="5">
    <source>
        <dbReference type="HAMAP-Rule" id="MF_01371"/>
    </source>
</evidence>
<evidence type="ECO:0000256" key="3">
    <source>
        <dbReference type="ARBA" id="ARBA00022980"/>
    </source>
</evidence>
<dbReference type="InterPro" id="IPR036919">
    <property type="entry name" value="Ribo_uL30_ferredoxin-like_sf"/>
</dbReference>
<gene>
    <name evidence="5" type="primary">rpmD</name>
    <name evidence="8" type="ORF">SAMN02910344_00458</name>
</gene>
<dbReference type="InterPro" id="IPR005996">
    <property type="entry name" value="Ribosomal_uL30_bac-type"/>
</dbReference>
<dbReference type="OrthoDB" id="9812790at2"/>
<dbReference type="InterPro" id="IPR016082">
    <property type="entry name" value="Ribosomal_uL30_ferredoxin-like"/>
</dbReference>
<reference evidence="8 9" key="1">
    <citation type="submission" date="2016-10" db="EMBL/GenBank/DDBJ databases">
        <authorList>
            <person name="Varghese N."/>
            <person name="Submissions S."/>
        </authorList>
    </citation>
    <scope>NUCLEOTIDE SEQUENCE [LARGE SCALE GENOMIC DNA]</scope>
    <source>
        <strain evidence="8 9">DSM 1361</strain>
    </source>
</reference>
<dbReference type="HAMAP" id="MF_01371_B">
    <property type="entry name" value="Ribosomal_uL30_B"/>
    <property type="match status" value="1"/>
</dbReference>
<organism evidence="8 9">
    <name type="scientific">Ruminobacter amylophilus</name>
    <dbReference type="NCBI Taxonomy" id="867"/>
    <lineage>
        <taxon>Bacteria</taxon>
        <taxon>Pseudomonadati</taxon>
        <taxon>Pseudomonadota</taxon>
        <taxon>Gammaproteobacteria</taxon>
        <taxon>Aeromonadales</taxon>
        <taxon>Succinivibrionaceae</taxon>
        <taxon>Ruminobacter</taxon>
    </lineage>
</organism>
<dbReference type="SUPFAM" id="SSF55129">
    <property type="entry name" value="Ribosomal protein L30p/L7e"/>
    <property type="match status" value="1"/>
</dbReference>
<dbReference type="PANTHER" id="PTHR15892:SF2">
    <property type="entry name" value="LARGE RIBOSOMAL SUBUNIT PROTEIN UL30M"/>
    <property type="match status" value="1"/>
</dbReference>
<sequence>MAEKTIKVTQTKSAIGRKPNHVATLRALKLRHIGHTVTLPDNPQIRGMVATVYYMVKVEE</sequence>
<evidence type="ECO:0000259" key="7">
    <source>
        <dbReference type="Pfam" id="PF00327"/>
    </source>
</evidence>
<accession>A0A662ZEZ1</accession>
<dbReference type="Pfam" id="PF00327">
    <property type="entry name" value="Ribosomal_L30"/>
    <property type="match status" value="1"/>
</dbReference>
<keyword evidence="9" id="KW-1185">Reference proteome</keyword>
<keyword evidence="3 5" id="KW-0689">Ribosomal protein</keyword>
<comment type="similarity">
    <text evidence="1 5 6">Belongs to the universal ribosomal protein uL30 family.</text>
</comment>
<keyword evidence="4 5" id="KW-0687">Ribonucleoprotein</keyword>
<evidence type="ECO:0000256" key="6">
    <source>
        <dbReference type="RuleBase" id="RU003734"/>
    </source>
</evidence>
<name>A0A662ZEZ1_9GAMM</name>
<dbReference type="RefSeq" id="WP_031578269.1">
    <property type="nucleotide sequence ID" value="NZ_FOXF01000005.1"/>
</dbReference>
<evidence type="ECO:0000256" key="1">
    <source>
        <dbReference type="ARBA" id="ARBA00007594"/>
    </source>
</evidence>
<dbReference type="GO" id="GO:0006412">
    <property type="term" value="P:translation"/>
    <property type="evidence" value="ECO:0007669"/>
    <property type="project" value="UniProtKB-UniRule"/>
</dbReference>
<dbReference type="EMBL" id="FOXF01000005">
    <property type="protein sequence ID" value="SFP11162.1"/>
    <property type="molecule type" value="Genomic_DNA"/>
</dbReference>
<comment type="subunit">
    <text evidence="2 5">Part of the 50S ribosomal subunit.</text>
</comment>
<proteinExistence type="inferred from homology"/>
<dbReference type="PANTHER" id="PTHR15892">
    <property type="entry name" value="MITOCHONDRIAL RIBOSOMAL PROTEIN L30"/>
    <property type="match status" value="1"/>
</dbReference>
<evidence type="ECO:0000256" key="4">
    <source>
        <dbReference type="ARBA" id="ARBA00023274"/>
    </source>
</evidence>
<dbReference type="PIRSF" id="PIRSF002211">
    <property type="entry name" value="Ribosomal_L30_bac-type"/>
    <property type="match status" value="1"/>
</dbReference>
<feature type="domain" description="Large ribosomal subunit protein uL30-like ferredoxin-like fold" evidence="7">
    <location>
        <begin position="6"/>
        <end position="56"/>
    </location>
</feature>
<dbReference type="CDD" id="cd01658">
    <property type="entry name" value="Ribosomal_L30"/>
    <property type="match status" value="1"/>
</dbReference>